<dbReference type="EMBL" id="JAAFOW010000522">
    <property type="protein sequence ID" value="KAF5265698.1"/>
    <property type="molecule type" value="Genomic_DNA"/>
</dbReference>
<proteinExistence type="predicted"/>
<dbReference type="AlphaFoldDB" id="A0A8H5EM85"/>
<dbReference type="Proteomes" id="UP000558688">
    <property type="component" value="Unassembled WGS sequence"/>
</dbReference>
<evidence type="ECO:0008006" key="3">
    <source>
        <dbReference type="Google" id="ProtNLM"/>
    </source>
</evidence>
<evidence type="ECO:0000313" key="2">
    <source>
        <dbReference type="Proteomes" id="UP000558688"/>
    </source>
</evidence>
<dbReference type="InterPro" id="IPR011009">
    <property type="entry name" value="Kinase-like_dom_sf"/>
</dbReference>
<dbReference type="Gene3D" id="3.30.200.20">
    <property type="entry name" value="Phosphorylase Kinase, domain 1"/>
    <property type="match status" value="2"/>
</dbReference>
<comment type="caution">
    <text evidence="1">The sequence shown here is derived from an EMBL/GenBank/DDBJ whole genome shotgun (WGS) entry which is preliminary data.</text>
</comment>
<dbReference type="SUPFAM" id="SSF56112">
    <property type="entry name" value="Protein kinase-like (PK-like)"/>
    <property type="match status" value="1"/>
</dbReference>
<name>A0A8H5EM85_FUSOX</name>
<gene>
    <name evidence="1" type="ORF">FOXYS1_3476</name>
</gene>
<evidence type="ECO:0000313" key="1">
    <source>
        <dbReference type="EMBL" id="KAF5265698.1"/>
    </source>
</evidence>
<organism evidence="1 2">
    <name type="scientific">Fusarium oxysporum</name>
    <name type="common">Fusarium vascular wilt</name>
    <dbReference type="NCBI Taxonomy" id="5507"/>
    <lineage>
        <taxon>Eukaryota</taxon>
        <taxon>Fungi</taxon>
        <taxon>Dikarya</taxon>
        <taxon>Ascomycota</taxon>
        <taxon>Pezizomycotina</taxon>
        <taxon>Sordariomycetes</taxon>
        <taxon>Hypocreomycetidae</taxon>
        <taxon>Hypocreales</taxon>
        <taxon>Nectriaceae</taxon>
        <taxon>Fusarium</taxon>
        <taxon>Fusarium oxysporum species complex</taxon>
    </lineage>
</organism>
<reference evidence="1" key="1">
    <citation type="submission" date="2020-02" db="EMBL/GenBank/DDBJ databases">
        <title>Identification and distribution of gene clusters putatively required for synthesis of sphingolipid metabolism inhibitors in phylogenetically diverse species of the filamentous fungus Fusarium.</title>
        <authorList>
            <person name="Kim H.-S."/>
            <person name="Busman M."/>
            <person name="Brown D.W."/>
            <person name="Divon H."/>
            <person name="Uhlig S."/>
            <person name="Proctor R.H."/>
        </authorList>
    </citation>
    <scope>NUCLEOTIDE SEQUENCE [LARGE SCALE GENOMIC DNA]</scope>
    <source>
        <strain evidence="1">NRRL 39464</strain>
    </source>
</reference>
<sequence length="154" mass="17455">MALKDTESDRFDPESPIWGDFVDSDCEIDVEDSCEPIDRYEEGLYYPICIGDVLARRYRIEHKLGHGGFSTESEYHVQKDIISAVRDRSHLLTYIDTFVLPGAANFRHRVLIFPLLGPNLETYAPSTSTATRRSAAKQLLKAIKALHDGGFVHR</sequence>
<protein>
    <recommendedName>
        <fullName evidence="3">Protein kinase domain-containing protein</fullName>
    </recommendedName>
</protein>
<feature type="non-terminal residue" evidence="1">
    <location>
        <position position="1"/>
    </location>
</feature>
<accession>A0A8H5EM85</accession>
<dbReference type="Gene3D" id="1.10.510.10">
    <property type="entry name" value="Transferase(Phosphotransferase) domain 1"/>
    <property type="match status" value="1"/>
</dbReference>